<keyword evidence="3" id="KW-1185">Reference proteome</keyword>
<evidence type="ECO:0008006" key="4">
    <source>
        <dbReference type="Google" id="ProtNLM"/>
    </source>
</evidence>
<dbReference type="STRING" id="1480694.DC28_12975"/>
<dbReference type="PROSITE" id="PS50005">
    <property type="entry name" value="TPR"/>
    <property type="match status" value="1"/>
</dbReference>
<evidence type="ECO:0000313" key="3">
    <source>
        <dbReference type="Proteomes" id="UP000029692"/>
    </source>
</evidence>
<dbReference type="SMART" id="SM00028">
    <property type="entry name" value="TPR"/>
    <property type="match status" value="3"/>
</dbReference>
<dbReference type="InterPro" id="IPR019734">
    <property type="entry name" value="TPR_rpt"/>
</dbReference>
<proteinExistence type="predicted"/>
<dbReference type="AlphaFoldDB" id="A0A098QT72"/>
<dbReference type="InterPro" id="IPR011990">
    <property type="entry name" value="TPR-like_helical_dom_sf"/>
</dbReference>
<keyword evidence="1" id="KW-0802">TPR repeat</keyword>
<gene>
    <name evidence="2" type="ORF">DC28_12975</name>
</gene>
<dbReference type="Pfam" id="PF13432">
    <property type="entry name" value="TPR_16"/>
    <property type="match status" value="1"/>
</dbReference>
<organism evidence="2 3">
    <name type="scientific">Spirochaeta lutea</name>
    <dbReference type="NCBI Taxonomy" id="1480694"/>
    <lineage>
        <taxon>Bacteria</taxon>
        <taxon>Pseudomonadati</taxon>
        <taxon>Spirochaetota</taxon>
        <taxon>Spirochaetia</taxon>
        <taxon>Spirochaetales</taxon>
        <taxon>Spirochaetaceae</taxon>
        <taxon>Spirochaeta</taxon>
    </lineage>
</organism>
<comment type="caution">
    <text evidence="2">The sequence shown here is derived from an EMBL/GenBank/DDBJ whole genome shotgun (WGS) entry which is preliminary data.</text>
</comment>
<protein>
    <recommendedName>
        <fullName evidence="4">Tetratricopeptide repeat protein</fullName>
    </recommendedName>
</protein>
<dbReference type="SUPFAM" id="SSF48452">
    <property type="entry name" value="TPR-like"/>
    <property type="match status" value="1"/>
</dbReference>
<dbReference type="Gene3D" id="1.25.40.10">
    <property type="entry name" value="Tetratricopeptide repeat domain"/>
    <property type="match status" value="1"/>
</dbReference>
<evidence type="ECO:0000313" key="2">
    <source>
        <dbReference type="EMBL" id="KGE71075.1"/>
    </source>
</evidence>
<dbReference type="Pfam" id="PF14559">
    <property type="entry name" value="TPR_19"/>
    <property type="match status" value="1"/>
</dbReference>
<accession>A0A098QT72</accession>
<dbReference type="EMBL" id="JNUP01000070">
    <property type="protein sequence ID" value="KGE71075.1"/>
    <property type="molecule type" value="Genomic_DNA"/>
</dbReference>
<reference evidence="2 3" key="1">
    <citation type="submission" date="2014-05" db="EMBL/GenBank/DDBJ databases">
        <title>De novo Genome Sequence of Spirocheata sp.</title>
        <authorList>
            <person name="Shivani Y."/>
            <person name="Subhash Y."/>
            <person name="Tushar L."/>
            <person name="Sasikala C."/>
            <person name="Ramana C.V."/>
        </authorList>
    </citation>
    <scope>NUCLEOTIDE SEQUENCE [LARGE SCALE GENOMIC DNA]</scope>
    <source>
        <strain evidence="2 3">JC230</strain>
    </source>
</reference>
<feature type="repeat" description="TPR" evidence="1">
    <location>
        <begin position="22"/>
        <end position="55"/>
    </location>
</feature>
<dbReference type="Proteomes" id="UP000029692">
    <property type="component" value="Unassembled WGS sequence"/>
</dbReference>
<sequence length="292" mass="32338">MLLLFSSCLTPASSEGERAELAADYYRLGNAFYSEGDYAASTEYLSRAYGLNPEIPGLGLSYALSLLRLGNQSEAEAILTGLVEDDPMQPLYYSALAYSAALQEDFSSAEGYYQALGELREPNPQELFNWILIRVRLGDLESAAALIQGIPEEWLNDQPELLAAAGRVALLRENFDEALDLLKRYQARGGSKPDFLSDLVEVLHFHGLYLEEAGVRATLHRQSYKAEEQAIKLTHLYVTEIEDLSQGFAWIKRAIEAGLAEEVEELFSVFDPTQQAELNRLADAAATLEAAE</sequence>
<name>A0A098QT72_9SPIO</name>
<evidence type="ECO:0000256" key="1">
    <source>
        <dbReference type="PROSITE-ProRule" id="PRU00339"/>
    </source>
</evidence>